<comment type="caution">
    <text evidence="2">The sequence shown here is derived from an EMBL/GenBank/DDBJ whole genome shotgun (WGS) entry which is preliminary data.</text>
</comment>
<evidence type="ECO:0000313" key="2">
    <source>
        <dbReference type="EMBL" id="CAK0836701.1"/>
    </source>
</evidence>
<dbReference type="Proteomes" id="UP001189429">
    <property type="component" value="Unassembled WGS sequence"/>
</dbReference>
<name>A0ABN9SWQ5_9DINO</name>
<gene>
    <name evidence="2" type="ORF">PCOR1329_LOCUS33118</name>
</gene>
<feature type="non-terminal residue" evidence="2">
    <location>
        <position position="615"/>
    </location>
</feature>
<sequence length="615" mass="65284">MGVRVGGAVPAGEGAAERRRAGFGEQDPYGNTLDRAMEVLEANIERESMRPHLVTVQEVPLGPRQLEDARRRARSTGYAACLHAAAPTGHAAPARSGGVGVLVREDLQARGAQGRVPGDFKHRMFAEDLVHKAGPTSSVICGRTVTGAADRDLRGGRVTASLCAGRRPRGAALGLRLRCAELRNGCGQDPLVLHSGQLSLPLLRGALEAAASRQASAAATWVHCSFPVDAAAFALGRIGWYFRPERCLITDAVDVLDLALVGPREPGVEASRGARLASDRHEMRTLASASLFVSFLRDAPKELIGPGGKRGERERPPADKLNGKLYVDGSSVVLQFCALGRAGWAFAQCDDDGSLFVGVYGTAGRGLRPQQSARGCEDAAVWVVNYAGPAVEEFDIDCHGTAECSRRGLAYAMGLSWSRSSASFELGSSRVCKVAAHGGRQAGLDGRFTDAQRRSNLHADRLAKLEAQLRAEDALTLGVHCALAGSAQEQARWVGQAAVFWQHFAEKGSDSFLESDERRQVRVADQEERTVPPTPCRPLAQQLRVVCVRSEASAVGLSIATAGARCRCHPLVHACCDVGGESLESVAGGKRGARMVLDGQAGGRPKFKEPCIGVT</sequence>
<feature type="compositionally biased region" description="Low complexity" evidence="1">
    <location>
        <begin position="1"/>
        <end position="14"/>
    </location>
</feature>
<keyword evidence="3" id="KW-1185">Reference proteome</keyword>
<evidence type="ECO:0000256" key="1">
    <source>
        <dbReference type="SAM" id="MobiDB-lite"/>
    </source>
</evidence>
<proteinExistence type="predicted"/>
<evidence type="ECO:0000313" key="3">
    <source>
        <dbReference type="Proteomes" id="UP001189429"/>
    </source>
</evidence>
<accession>A0ABN9SWQ5</accession>
<feature type="region of interest" description="Disordered" evidence="1">
    <location>
        <begin position="1"/>
        <end position="29"/>
    </location>
</feature>
<dbReference type="EMBL" id="CAUYUJ010013769">
    <property type="protein sequence ID" value="CAK0836701.1"/>
    <property type="molecule type" value="Genomic_DNA"/>
</dbReference>
<organism evidence="2 3">
    <name type="scientific">Prorocentrum cordatum</name>
    <dbReference type="NCBI Taxonomy" id="2364126"/>
    <lineage>
        <taxon>Eukaryota</taxon>
        <taxon>Sar</taxon>
        <taxon>Alveolata</taxon>
        <taxon>Dinophyceae</taxon>
        <taxon>Prorocentrales</taxon>
        <taxon>Prorocentraceae</taxon>
        <taxon>Prorocentrum</taxon>
    </lineage>
</organism>
<reference evidence="2" key="1">
    <citation type="submission" date="2023-10" db="EMBL/GenBank/DDBJ databases">
        <authorList>
            <person name="Chen Y."/>
            <person name="Shah S."/>
            <person name="Dougan E. K."/>
            <person name="Thang M."/>
            <person name="Chan C."/>
        </authorList>
    </citation>
    <scope>NUCLEOTIDE SEQUENCE [LARGE SCALE GENOMIC DNA]</scope>
</reference>
<protein>
    <submittedName>
        <fullName evidence="2">Uncharacterized protein</fullName>
    </submittedName>
</protein>